<feature type="compositionally biased region" description="Polar residues" evidence="1">
    <location>
        <begin position="224"/>
        <end position="233"/>
    </location>
</feature>
<dbReference type="AlphaFoldDB" id="A0A426YZM3"/>
<feature type="compositionally biased region" description="Polar residues" evidence="1">
    <location>
        <begin position="205"/>
        <end position="215"/>
    </location>
</feature>
<protein>
    <submittedName>
        <fullName evidence="2">Uncharacterized protein</fullName>
    </submittedName>
</protein>
<evidence type="ECO:0000256" key="1">
    <source>
        <dbReference type="SAM" id="MobiDB-lite"/>
    </source>
</evidence>
<feature type="region of interest" description="Disordered" evidence="1">
    <location>
        <begin position="62"/>
        <end position="110"/>
    </location>
</feature>
<feature type="region of interest" description="Disordered" evidence="1">
    <location>
        <begin position="176"/>
        <end position="233"/>
    </location>
</feature>
<accession>A0A426YZM3</accession>
<feature type="compositionally biased region" description="Polar residues" evidence="1">
    <location>
        <begin position="88"/>
        <end position="102"/>
    </location>
</feature>
<reference evidence="2 3" key="1">
    <citation type="journal article" date="2014" name="Agronomy (Basel)">
        <title>A Draft Genome Sequence for Ensete ventricosum, the Drought-Tolerant Tree Against Hunger.</title>
        <authorList>
            <person name="Harrison J."/>
            <person name="Moore K.A."/>
            <person name="Paszkiewicz K."/>
            <person name="Jones T."/>
            <person name="Grant M."/>
            <person name="Ambacheew D."/>
            <person name="Muzemil S."/>
            <person name="Studholme D.J."/>
        </authorList>
    </citation>
    <scope>NUCLEOTIDE SEQUENCE [LARGE SCALE GENOMIC DNA]</scope>
</reference>
<name>A0A426YZM3_ENSVE</name>
<evidence type="ECO:0000313" key="3">
    <source>
        <dbReference type="Proteomes" id="UP000287651"/>
    </source>
</evidence>
<sequence>MLGWAIRSASSSAGDQECFEQALVPDDLLEPVDDEYLVVVHVSDGSGVQPAFLISPCRCRGLRPSSPRSSPRCRTRPASPRTALSGRPGTSISPAQPPSSCTPAEFEAHRTPSVPKLSFAEIELVMRGLMEHRGKLRLSFSMPTGYRTRGAERRGGGCEHSHLVQPGIGKLRHEYSSATTSSRSISTAGSAPASVARRSAKRRQPSTAPSSTVTMVTPAPRRTPGSSRCGTTR</sequence>
<dbReference type="EMBL" id="AMZH03009289">
    <property type="protein sequence ID" value="RRT57173.1"/>
    <property type="molecule type" value="Genomic_DNA"/>
</dbReference>
<evidence type="ECO:0000313" key="2">
    <source>
        <dbReference type="EMBL" id="RRT57173.1"/>
    </source>
</evidence>
<feature type="compositionally biased region" description="Low complexity" evidence="1">
    <location>
        <begin position="176"/>
        <end position="191"/>
    </location>
</feature>
<dbReference type="Proteomes" id="UP000287651">
    <property type="component" value="Unassembled WGS sequence"/>
</dbReference>
<organism evidence="2 3">
    <name type="scientific">Ensete ventricosum</name>
    <name type="common">Abyssinian banana</name>
    <name type="synonym">Musa ensete</name>
    <dbReference type="NCBI Taxonomy" id="4639"/>
    <lineage>
        <taxon>Eukaryota</taxon>
        <taxon>Viridiplantae</taxon>
        <taxon>Streptophyta</taxon>
        <taxon>Embryophyta</taxon>
        <taxon>Tracheophyta</taxon>
        <taxon>Spermatophyta</taxon>
        <taxon>Magnoliopsida</taxon>
        <taxon>Liliopsida</taxon>
        <taxon>Zingiberales</taxon>
        <taxon>Musaceae</taxon>
        <taxon>Ensete</taxon>
    </lineage>
</organism>
<gene>
    <name evidence="2" type="ORF">B296_00027666</name>
</gene>
<feature type="compositionally biased region" description="Low complexity" evidence="1">
    <location>
        <begin position="62"/>
        <end position="81"/>
    </location>
</feature>
<proteinExistence type="predicted"/>
<comment type="caution">
    <text evidence="2">The sequence shown here is derived from an EMBL/GenBank/DDBJ whole genome shotgun (WGS) entry which is preliminary data.</text>
</comment>